<dbReference type="GeneID" id="70223838"/>
<evidence type="ECO:0000313" key="2">
    <source>
        <dbReference type="Proteomes" id="UP000720189"/>
    </source>
</evidence>
<organism evidence="1 2">
    <name type="scientific">Fusarium redolens</name>
    <dbReference type="NCBI Taxonomy" id="48865"/>
    <lineage>
        <taxon>Eukaryota</taxon>
        <taxon>Fungi</taxon>
        <taxon>Dikarya</taxon>
        <taxon>Ascomycota</taxon>
        <taxon>Pezizomycotina</taxon>
        <taxon>Sordariomycetes</taxon>
        <taxon>Hypocreomycetidae</taxon>
        <taxon>Hypocreales</taxon>
        <taxon>Nectriaceae</taxon>
        <taxon>Fusarium</taxon>
        <taxon>Fusarium redolens species complex</taxon>
    </lineage>
</organism>
<sequence>MFLSTMTEAAHHPSPSPIRVCHCGAKPPRVVPCSPMSVSIWGSGVAETGQISWGRPK</sequence>
<reference evidence="1" key="1">
    <citation type="journal article" date="2021" name="Nat. Commun.">
        <title>Genetic determinants of endophytism in the Arabidopsis root mycobiome.</title>
        <authorList>
            <person name="Mesny F."/>
            <person name="Miyauchi S."/>
            <person name="Thiergart T."/>
            <person name="Pickel B."/>
            <person name="Atanasova L."/>
            <person name="Karlsson M."/>
            <person name="Huettel B."/>
            <person name="Barry K.W."/>
            <person name="Haridas S."/>
            <person name="Chen C."/>
            <person name="Bauer D."/>
            <person name="Andreopoulos W."/>
            <person name="Pangilinan J."/>
            <person name="LaButti K."/>
            <person name="Riley R."/>
            <person name="Lipzen A."/>
            <person name="Clum A."/>
            <person name="Drula E."/>
            <person name="Henrissat B."/>
            <person name="Kohler A."/>
            <person name="Grigoriev I.V."/>
            <person name="Martin F.M."/>
            <person name="Hacquard S."/>
        </authorList>
    </citation>
    <scope>NUCLEOTIDE SEQUENCE</scope>
    <source>
        <strain evidence="1">MPI-CAGE-AT-0023</strain>
    </source>
</reference>
<proteinExistence type="predicted"/>
<accession>A0A9P9G8G7</accession>
<dbReference type="Proteomes" id="UP000720189">
    <property type="component" value="Unassembled WGS sequence"/>
</dbReference>
<name>A0A9P9G8G7_FUSRE</name>
<evidence type="ECO:0000313" key="1">
    <source>
        <dbReference type="EMBL" id="KAH7234903.1"/>
    </source>
</evidence>
<protein>
    <submittedName>
        <fullName evidence="1">Uncharacterized protein</fullName>
    </submittedName>
</protein>
<dbReference type="EMBL" id="JAGMUX010000017">
    <property type="protein sequence ID" value="KAH7234903.1"/>
    <property type="molecule type" value="Genomic_DNA"/>
</dbReference>
<keyword evidence="2" id="KW-1185">Reference proteome</keyword>
<gene>
    <name evidence="1" type="ORF">BKA55DRAFT_579629</name>
</gene>
<dbReference type="AlphaFoldDB" id="A0A9P9G8G7"/>
<dbReference type="RefSeq" id="XP_046044668.1">
    <property type="nucleotide sequence ID" value="XM_046193884.1"/>
</dbReference>
<comment type="caution">
    <text evidence="1">The sequence shown here is derived from an EMBL/GenBank/DDBJ whole genome shotgun (WGS) entry which is preliminary data.</text>
</comment>